<accession>A0ABV6H5T3</accession>
<dbReference type="InterPro" id="IPR036388">
    <property type="entry name" value="WH-like_DNA-bd_sf"/>
</dbReference>
<evidence type="ECO:0000256" key="1">
    <source>
        <dbReference type="ARBA" id="ARBA00023015"/>
    </source>
</evidence>
<comment type="caution">
    <text evidence="5">The sequence shown here is derived from an EMBL/GenBank/DDBJ whole genome shotgun (WGS) entry which is preliminary data.</text>
</comment>
<dbReference type="PRINTS" id="PR00038">
    <property type="entry name" value="HTHLUXR"/>
</dbReference>
<reference evidence="5 6" key="1">
    <citation type="submission" date="2024-09" db="EMBL/GenBank/DDBJ databases">
        <authorList>
            <person name="Sun Q."/>
            <person name="Mori K."/>
        </authorList>
    </citation>
    <scope>NUCLEOTIDE SEQUENCE [LARGE SCALE GENOMIC DNA]</scope>
    <source>
        <strain evidence="5 6">CCM 7957</strain>
    </source>
</reference>
<keyword evidence="3" id="KW-0804">Transcription</keyword>
<sequence>MRPSTTTALPGREYDALFAVLDDCAQATTLAEFKDLLMASLHERYRFPNTTFLTGATFRGAFRDPHPVTTGRITPIIDEYTSGWYADDMFATPQSYAALARTRAICHTSLRGLPSEAVTYLDRFLYRHRLRSASVLHLELAGHSHAMVGVFDDEDKGIAPERLASLGLLARQLSTFAQTLPGQVAPSWRAKLTPRQAQIGELVADGHTNDEIAATLTIGLDTVKKHVSAVLAATKSRNRVEFAKLVLTERLTPRT</sequence>
<evidence type="ECO:0000256" key="3">
    <source>
        <dbReference type="ARBA" id="ARBA00023163"/>
    </source>
</evidence>
<organism evidence="5 6">
    <name type="scientific">Gordonia phosphorivorans</name>
    <dbReference type="NCBI Taxonomy" id="1056982"/>
    <lineage>
        <taxon>Bacteria</taxon>
        <taxon>Bacillati</taxon>
        <taxon>Actinomycetota</taxon>
        <taxon>Actinomycetes</taxon>
        <taxon>Mycobacteriales</taxon>
        <taxon>Gordoniaceae</taxon>
        <taxon>Gordonia</taxon>
    </lineage>
</organism>
<dbReference type="Gene3D" id="1.10.10.10">
    <property type="entry name" value="Winged helix-like DNA-binding domain superfamily/Winged helix DNA-binding domain"/>
    <property type="match status" value="1"/>
</dbReference>
<evidence type="ECO:0000313" key="6">
    <source>
        <dbReference type="Proteomes" id="UP001589783"/>
    </source>
</evidence>
<dbReference type="Proteomes" id="UP001589783">
    <property type="component" value="Unassembled WGS sequence"/>
</dbReference>
<dbReference type="PANTHER" id="PTHR44688">
    <property type="entry name" value="DNA-BINDING TRANSCRIPTIONAL ACTIVATOR DEVR_DOSR"/>
    <property type="match status" value="1"/>
</dbReference>
<feature type="domain" description="HTH luxR-type" evidence="4">
    <location>
        <begin position="185"/>
        <end position="250"/>
    </location>
</feature>
<gene>
    <name evidence="5" type="ORF">ACFFJD_05130</name>
</gene>
<dbReference type="InterPro" id="IPR000792">
    <property type="entry name" value="Tscrpt_reg_LuxR_C"/>
</dbReference>
<dbReference type="SMART" id="SM00421">
    <property type="entry name" value="HTH_LUXR"/>
    <property type="match status" value="1"/>
</dbReference>
<keyword evidence="6" id="KW-1185">Reference proteome</keyword>
<dbReference type="SUPFAM" id="SSF46894">
    <property type="entry name" value="C-terminal effector domain of the bipartite response regulators"/>
    <property type="match status" value="1"/>
</dbReference>
<keyword evidence="1" id="KW-0805">Transcription regulation</keyword>
<dbReference type="EMBL" id="JBHLWV010000013">
    <property type="protein sequence ID" value="MFC0314236.1"/>
    <property type="molecule type" value="Genomic_DNA"/>
</dbReference>
<protein>
    <submittedName>
        <fullName evidence="5">Response regulator transcription factor</fullName>
    </submittedName>
</protein>
<dbReference type="PROSITE" id="PS50043">
    <property type="entry name" value="HTH_LUXR_2"/>
    <property type="match status" value="1"/>
</dbReference>
<dbReference type="CDD" id="cd06170">
    <property type="entry name" value="LuxR_C_like"/>
    <property type="match status" value="1"/>
</dbReference>
<name>A0ABV6H5T3_9ACTN</name>
<dbReference type="InterPro" id="IPR016032">
    <property type="entry name" value="Sig_transdc_resp-reg_C-effctor"/>
</dbReference>
<dbReference type="Pfam" id="PF00196">
    <property type="entry name" value="GerE"/>
    <property type="match status" value="1"/>
</dbReference>
<evidence type="ECO:0000313" key="5">
    <source>
        <dbReference type="EMBL" id="MFC0314236.1"/>
    </source>
</evidence>
<evidence type="ECO:0000259" key="4">
    <source>
        <dbReference type="PROSITE" id="PS50043"/>
    </source>
</evidence>
<dbReference type="RefSeq" id="WP_382361840.1">
    <property type="nucleotide sequence ID" value="NZ_JBHLWV010000013.1"/>
</dbReference>
<keyword evidence="2" id="KW-0238">DNA-binding</keyword>
<evidence type="ECO:0000256" key="2">
    <source>
        <dbReference type="ARBA" id="ARBA00023125"/>
    </source>
</evidence>
<proteinExistence type="predicted"/>
<dbReference type="PANTHER" id="PTHR44688:SF16">
    <property type="entry name" value="DNA-BINDING TRANSCRIPTIONAL ACTIVATOR DEVR_DOSR"/>
    <property type="match status" value="1"/>
</dbReference>